<feature type="region of interest" description="Disordered" evidence="6">
    <location>
        <begin position="370"/>
        <end position="414"/>
    </location>
</feature>
<feature type="compositionally biased region" description="Acidic residues" evidence="6">
    <location>
        <begin position="181"/>
        <end position="214"/>
    </location>
</feature>
<dbReference type="GO" id="GO:0005930">
    <property type="term" value="C:axoneme"/>
    <property type="evidence" value="ECO:0000318"/>
    <property type="project" value="GO_Central"/>
</dbReference>
<dbReference type="CDD" id="cd22963">
    <property type="entry name" value="DD_CrRSP4-like"/>
    <property type="match status" value="1"/>
</dbReference>
<feature type="compositionally biased region" description="Acidic residues" evidence="6">
    <location>
        <begin position="374"/>
        <end position="395"/>
    </location>
</feature>
<protein>
    <recommendedName>
        <fullName evidence="9">Radial spokehead-like protein</fullName>
    </recommendedName>
</protein>
<dbReference type="GO" id="GO:0035082">
    <property type="term" value="P:axoneme assembly"/>
    <property type="evidence" value="ECO:0000318"/>
    <property type="project" value="GO_Central"/>
</dbReference>
<evidence type="ECO:0000256" key="5">
    <source>
        <dbReference type="ARBA" id="ARBA00023273"/>
    </source>
</evidence>
<dbReference type="OMA" id="TYFVCND"/>
<dbReference type="Proteomes" id="UP000009022">
    <property type="component" value="Unassembled WGS sequence"/>
</dbReference>
<dbReference type="KEGG" id="tad:TRIADDRAFT_61253"/>
<dbReference type="InParanoid" id="B3SAG7"/>
<evidence type="ECO:0000313" key="8">
    <source>
        <dbReference type="Proteomes" id="UP000009022"/>
    </source>
</evidence>
<gene>
    <name evidence="7" type="ORF">TRIADDRAFT_61253</name>
</gene>
<evidence type="ECO:0000256" key="2">
    <source>
        <dbReference type="ARBA" id="ARBA00022490"/>
    </source>
</evidence>
<sequence length="526" mass="60123">MENATNIDPAESTEILTATSYLMKTSTKSKTSLYEHLSAILMKVLNERPENPVDILEDMSRNIKKSKFIVPNDTIQDESLLSPAVDLADQQKALFEVRTEEGEDMPPIPDDDQDLPLPDLMDIAHYFEQAGVGLSQMEVYRVFLALKTLAENYPLQTVRFWGKIIGLHGNYYIAETQYREGEDDDEDDLEDEEIEEDDRGDESENGSDEEDEDELPKSNYKPPPTIPREDNRTGANKYIYFVCSEPGKPWVKLPHVTPTQIDIARNIKKFFTGKLDAPIVSYPPFPGNESNYLRAQIARITGSCQISPLGYYHFDEDEDEDEDENVRDSFIVNLEFEGLSLKELLEPSLSNWVHHVQYLLPQGRCTWFNPTEKPEDDFEDEEDDEEREEPDEPEPETGPPLLTPISEDDEVDGRSSWTPYLSSRLVPAYACAVLRSNRWPGAYAFAIDRKFENIYIGFGHKYNSENYSPLPPPPVQDEFPSGADITEIDDPTIEEENALRAAQRAEEEDGEELDDEMDEEEEEDDD</sequence>
<evidence type="ECO:0000256" key="4">
    <source>
        <dbReference type="ARBA" id="ARBA00023212"/>
    </source>
</evidence>
<dbReference type="eggNOG" id="ENOG502QSU4">
    <property type="taxonomic scope" value="Eukaryota"/>
</dbReference>
<feature type="region of interest" description="Disordered" evidence="6">
    <location>
        <begin position="178"/>
        <end position="232"/>
    </location>
</feature>
<evidence type="ECO:0000313" key="7">
    <source>
        <dbReference type="EMBL" id="EDV20309.1"/>
    </source>
</evidence>
<name>B3SAG7_TRIAD</name>
<feature type="compositionally biased region" description="Acidic residues" evidence="6">
    <location>
        <begin position="486"/>
        <end position="496"/>
    </location>
</feature>
<reference evidence="7 8" key="1">
    <citation type="journal article" date="2008" name="Nature">
        <title>The Trichoplax genome and the nature of placozoans.</title>
        <authorList>
            <person name="Srivastava M."/>
            <person name="Begovic E."/>
            <person name="Chapman J."/>
            <person name="Putnam N.H."/>
            <person name="Hellsten U."/>
            <person name="Kawashima T."/>
            <person name="Kuo A."/>
            <person name="Mitros T."/>
            <person name="Salamov A."/>
            <person name="Carpenter M.L."/>
            <person name="Signorovitch A.Y."/>
            <person name="Moreno M.A."/>
            <person name="Kamm K."/>
            <person name="Grimwood J."/>
            <person name="Schmutz J."/>
            <person name="Shapiro H."/>
            <person name="Grigoriev I.V."/>
            <person name="Buss L.W."/>
            <person name="Schierwater B."/>
            <person name="Dellaporta S.L."/>
            <person name="Rokhsar D.S."/>
        </authorList>
    </citation>
    <scope>NUCLEOTIDE SEQUENCE [LARGE SCALE GENOMIC DNA]</scope>
    <source>
        <strain evidence="7 8">Grell-BS-1999</strain>
    </source>
</reference>
<accession>B3SAG7</accession>
<evidence type="ECO:0000256" key="6">
    <source>
        <dbReference type="SAM" id="MobiDB-lite"/>
    </source>
</evidence>
<dbReference type="GeneID" id="6758420"/>
<comment type="subcellular location">
    <subcellularLocation>
        <location evidence="1">Cytoplasm</location>
        <location evidence="1">Cytoskeleton</location>
        <location evidence="1">Cilium axoneme</location>
    </subcellularLocation>
</comment>
<evidence type="ECO:0000256" key="1">
    <source>
        <dbReference type="ARBA" id="ARBA00004430"/>
    </source>
</evidence>
<evidence type="ECO:0000256" key="3">
    <source>
        <dbReference type="ARBA" id="ARBA00023069"/>
    </source>
</evidence>
<dbReference type="GO" id="GO:0003341">
    <property type="term" value="P:cilium movement"/>
    <property type="evidence" value="ECO:0000318"/>
    <property type="project" value="GO_Central"/>
</dbReference>
<proteinExistence type="predicted"/>
<keyword evidence="5" id="KW-0966">Cell projection</keyword>
<dbReference type="FunCoup" id="B3SAG7">
    <property type="interactions" value="77"/>
</dbReference>
<organism evidence="7 8">
    <name type="scientific">Trichoplax adhaerens</name>
    <name type="common">Trichoplax reptans</name>
    <dbReference type="NCBI Taxonomy" id="10228"/>
    <lineage>
        <taxon>Eukaryota</taxon>
        <taxon>Metazoa</taxon>
        <taxon>Placozoa</taxon>
        <taxon>Uniplacotomia</taxon>
        <taxon>Trichoplacea</taxon>
        <taxon>Trichoplacidae</taxon>
        <taxon>Trichoplax</taxon>
    </lineage>
</organism>
<dbReference type="HOGENOM" id="CLU_021526_2_1_1"/>
<keyword evidence="8" id="KW-1185">Reference proteome</keyword>
<dbReference type="PANTHER" id="PTHR13159:SF0">
    <property type="entry name" value="RADIAL SPOKE HEAD 6 HOMOLOG A"/>
    <property type="match status" value="1"/>
</dbReference>
<dbReference type="GO" id="GO:0001534">
    <property type="term" value="C:radial spoke"/>
    <property type="evidence" value="ECO:0007669"/>
    <property type="project" value="InterPro"/>
</dbReference>
<keyword evidence="3" id="KW-0969">Cilium</keyword>
<dbReference type="CTD" id="6758420"/>
<dbReference type="PANTHER" id="PTHR13159">
    <property type="entry name" value="RADIAL SPOKEHEAD-RELATED"/>
    <property type="match status" value="1"/>
</dbReference>
<dbReference type="PhylomeDB" id="B3SAG7"/>
<dbReference type="OrthoDB" id="272202at2759"/>
<dbReference type="AlphaFoldDB" id="B3SAG7"/>
<feature type="compositionally biased region" description="Acidic residues" evidence="6">
    <location>
        <begin position="506"/>
        <end position="526"/>
    </location>
</feature>
<evidence type="ECO:0008006" key="9">
    <source>
        <dbReference type="Google" id="ProtNLM"/>
    </source>
</evidence>
<keyword evidence="2" id="KW-0963">Cytoplasm</keyword>
<feature type="region of interest" description="Disordered" evidence="6">
    <location>
        <begin position="473"/>
        <end position="526"/>
    </location>
</feature>
<dbReference type="EMBL" id="DS985261">
    <property type="protein sequence ID" value="EDV20309.1"/>
    <property type="molecule type" value="Genomic_DNA"/>
</dbReference>
<dbReference type="RefSeq" id="XP_002117259.1">
    <property type="nucleotide sequence ID" value="XM_002117223.1"/>
</dbReference>
<dbReference type="STRING" id="10228.B3SAG7"/>
<dbReference type="GO" id="GO:0060294">
    <property type="term" value="P:cilium movement involved in cell motility"/>
    <property type="evidence" value="ECO:0007669"/>
    <property type="project" value="InterPro"/>
</dbReference>
<dbReference type="Pfam" id="PF04712">
    <property type="entry name" value="Radial_spoke"/>
    <property type="match status" value="1"/>
</dbReference>
<keyword evidence="4" id="KW-0206">Cytoskeleton</keyword>
<dbReference type="InterPro" id="IPR006802">
    <property type="entry name" value="Radial_spoke"/>
</dbReference>